<dbReference type="PANTHER" id="PTHR44858:SF1">
    <property type="entry name" value="UDP-N-ACETYLGLUCOSAMINE--PEPTIDE N-ACETYLGLUCOSAMINYLTRANSFERASE SPINDLY-RELATED"/>
    <property type="match status" value="1"/>
</dbReference>
<dbReference type="AlphaFoldDB" id="A0A2S6GPR5"/>
<dbReference type="Pfam" id="PF07721">
    <property type="entry name" value="TPR_4"/>
    <property type="match status" value="1"/>
</dbReference>
<dbReference type="Pfam" id="PF13432">
    <property type="entry name" value="TPR_16"/>
    <property type="match status" value="2"/>
</dbReference>
<reference evidence="4 5" key="1">
    <citation type="submission" date="2018-02" db="EMBL/GenBank/DDBJ databases">
        <title>Genomic Encyclopedia of Archaeal and Bacterial Type Strains, Phase II (KMG-II): from individual species to whole genera.</title>
        <authorList>
            <person name="Goeker M."/>
        </authorList>
    </citation>
    <scope>NUCLEOTIDE SEQUENCE [LARGE SCALE GENOMIC DNA]</scope>
    <source>
        <strain evidence="4 5">YU 961-1</strain>
    </source>
</reference>
<proteinExistence type="predicted"/>
<accession>A0A2S6GPR5</accession>
<organism evidence="4 5">
    <name type="scientific">Actinokineospora auranticolor</name>
    <dbReference type="NCBI Taxonomy" id="155976"/>
    <lineage>
        <taxon>Bacteria</taxon>
        <taxon>Bacillati</taxon>
        <taxon>Actinomycetota</taxon>
        <taxon>Actinomycetes</taxon>
        <taxon>Pseudonocardiales</taxon>
        <taxon>Pseudonocardiaceae</taxon>
        <taxon>Actinokineospora</taxon>
    </lineage>
</organism>
<dbReference type="InterPro" id="IPR011990">
    <property type="entry name" value="TPR-like_helical_dom_sf"/>
</dbReference>
<dbReference type="PANTHER" id="PTHR44858">
    <property type="entry name" value="TETRATRICOPEPTIDE REPEAT PROTEIN 6"/>
    <property type="match status" value="1"/>
</dbReference>
<dbReference type="InterPro" id="IPR019734">
    <property type="entry name" value="TPR_rpt"/>
</dbReference>
<dbReference type="PROSITE" id="PS50005">
    <property type="entry name" value="TPR"/>
    <property type="match status" value="2"/>
</dbReference>
<dbReference type="Gene3D" id="1.25.40.10">
    <property type="entry name" value="Tetratricopeptide repeat domain"/>
    <property type="match status" value="2"/>
</dbReference>
<dbReference type="EMBL" id="PTIX01000008">
    <property type="protein sequence ID" value="PPK67209.1"/>
    <property type="molecule type" value="Genomic_DNA"/>
</dbReference>
<comment type="caution">
    <text evidence="4">The sequence shown here is derived from an EMBL/GenBank/DDBJ whole genome shotgun (WGS) entry which is preliminary data.</text>
</comment>
<dbReference type="OrthoDB" id="9814944at2"/>
<keyword evidence="2 3" id="KW-0802">TPR repeat</keyword>
<dbReference type="Proteomes" id="UP000239203">
    <property type="component" value="Unassembled WGS sequence"/>
</dbReference>
<gene>
    <name evidence="4" type="ORF">CLV40_108207</name>
</gene>
<evidence type="ECO:0000256" key="2">
    <source>
        <dbReference type="ARBA" id="ARBA00022803"/>
    </source>
</evidence>
<evidence type="ECO:0000256" key="1">
    <source>
        <dbReference type="ARBA" id="ARBA00022737"/>
    </source>
</evidence>
<dbReference type="GO" id="GO:0042802">
    <property type="term" value="F:identical protein binding"/>
    <property type="evidence" value="ECO:0007669"/>
    <property type="project" value="InterPro"/>
</dbReference>
<name>A0A2S6GPR5_9PSEU</name>
<dbReference type="RefSeq" id="WP_104479952.1">
    <property type="nucleotide sequence ID" value="NZ_CP154825.1"/>
</dbReference>
<dbReference type="Pfam" id="PF13414">
    <property type="entry name" value="TPR_11"/>
    <property type="match status" value="1"/>
</dbReference>
<dbReference type="SMART" id="SM00028">
    <property type="entry name" value="TPR"/>
    <property type="match status" value="8"/>
</dbReference>
<keyword evidence="1" id="KW-0677">Repeat</keyword>
<evidence type="ECO:0000313" key="5">
    <source>
        <dbReference type="Proteomes" id="UP000239203"/>
    </source>
</evidence>
<feature type="repeat" description="TPR" evidence="3">
    <location>
        <begin position="435"/>
        <end position="468"/>
    </location>
</feature>
<evidence type="ECO:0000313" key="4">
    <source>
        <dbReference type="EMBL" id="PPK67209.1"/>
    </source>
</evidence>
<sequence>MPAPGHHWVRLTRRVEPADLPALLAEHLPALAPALTAPVDAHRRLRGPYTATGTLLRTVVPDAAPDLVRRHEIELFSAAPELRETVADARETLTSLAVPKERTRFYSRVRTQRMAHGIVEFLHAHLAGTGPRSLVVLAAAADRTDLEFLSALVRRTDPAVLTVVVCDTGETPGEPLAADLAEYATFHEVTARPVESTVDARLFVAADCVSDDPGVLAAYERLSPAERADLHDRRAEELEARGEFSLTLGAIAYHREHGSDPSETGADALAHALNRCLDMGYYHATIEFGRRGRAVVDISDMARWWVFTTKMTTSFAALGRPREAEALYAEVLAASQDPGVHLQACYALGMLYTRHHEEADRDHLRAKGLMNQAVALARLCYKGADRVFHTVFQRNGLALVEAHLGNPQEALKLVSEGIEEMDAELGADEHALHRSVLVHNRAQVLTGLGRLDEALACYDEVISRDPNYPDYHFDRGNLNQRLGREAEALADYETAIRLGPPFPEAQYNRAELLLRRGDDEAALAGLTYTLTLEPDLVDALVNRAGLYLDLDDLDAARADAEQGLRHDPDNAHLHAVLGQVHSALDEHAEARAAFDRALATDPTLVTALAGRATAAHALGDPDQALSDLDTAVALTPDDPALRFNRAFLHESANRPALAVADLLAAQEADPDDEDIAEALTRCQALVPA</sequence>
<dbReference type="InterPro" id="IPR011717">
    <property type="entry name" value="TPR-4"/>
</dbReference>
<dbReference type="SUPFAM" id="SSF48452">
    <property type="entry name" value="TPR-like"/>
    <property type="match status" value="2"/>
</dbReference>
<evidence type="ECO:0000256" key="3">
    <source>
        <dbReference type="PROSITE-ProRule" id="PRU00339"/>
    </source>
</evidence>
<dbReference type="InterPro" id="IPR050498">
    <property type="entry name" value="Ycf3"/>
</dbReference>
<feature type="repeat" description="TPR" evidence="3">
    <location>
        <begin position="571"/>
        <end position="604"/>
    </location>
</feature>
<protein>
    <submittedName>
        <fullName evidence="4">Tfp pilus assembly protein PilF</fullName>
    </submittedName>
</protein>
<keyword evidence="5" id="KW-1185">Reference proteome</keyword>